<feature type="transmembrane region" description="Helical" evidence="2">
    <location>
        <begin position="521"/>
        <end position="539"/>
    </location>
</feature>
<feature type="compositionally biased region" description="Polar residues" evidence="1">
    <location>
        <begin position="128"/>
        <end position="140"/>
    </location>
</feature>
<feature type="transmembrane region" description="Helical" evidence="2">
    <location>
        <begin position="436"/>
        <end position="458"/>
    </location>
</feature>
<dbReference type="OrthoDB" id="1302201at2759"/>
<evidence type="ECO:0000313" key="6">
    <source>
        <dbReference type="Proteomes" id="UP000321947"/>
    </source>
</evidence>
<evidence type="ECO:0000256" key="2">
    <source>
        <dbReference type="SAM" id="Phobius"/>
    </source>
</evidence>
<feature type="region of interest" description="Disordered" evidence="1">
    <location>
        <begin position="259"/>
        <end position="296"/>
    </location>
</feature>
<dbReference type="PANTHER" id="PTHR33673:SF3">
    <property type="entry name" value="SUPPRESSOR SRP40-LIKE PROTEIN"/>
    <property type="match status" value="1"/>
</dbReference>
<feature type="transmembrane region" description="Helical" evidence="2">
    <location>
        <begin position="496"/>
        <end position="515"/>
    </location>
</feature>
<protein>
    <submittedName>
        <fullName evidence="3">Uncharacterized protein</fullName>
    </submittedName>
</protein>
<dbReference type="Proteomes" id="UP000321947">
    <property type="component" value="Unassembled WGS sequence"/>
</dbReference>
<dbReference type="PANTHER" id="PTHR33673">
    <property type="entry name" value="SUPPRESSOR SRP40-LIKE PROTEIN"/>
    <property type="match status" value="1"/>
</dbReference>
<dbReference type="Proteomes" id="UP000321393">
    <property type="component" value="Unassembled WGS sequence"/>
</dbReference>
<sequence length="544" mass="57442">MAARGSRERSSHTTGQPDIIGLGSINSGGTGGKGVSLPPTKQLGFGSASSIDLLEISDLAQVGANVNRPEADTICLANPGRGIYQLQFKDDDSNVSSNCSSKSEKSSGSPCPTSVSQVSGLTHESGGNVLSPTQSPSLQTMDRMGGYDESYDPFRIPSAVFQRSSSVTPMEWSIASNESLFSIQVGNNSFSRDHVSMLSEFGKSGELTKSGKFKKADESFVFSQPPAVITSREAEMKSAEYEEGPKMADTIEYNIKDKGGSITDDDLSDRNLPPPAVSWNSSTKSRHSDKSQSSSDSFAFPITLNLLKPPLINKSSYGLLLERRSAHAHRVTVLTVVRRSATARGHVATLHGQTVVAGTVAGRSAIVGTVAEEDFVVAFRPLKFHVVVPNGVVRVLLVSNGFFVGVFIVPNGSVRVLLVISGVVRVLLVTNGDVRVLVSSGIAVHALVPNGIAVHVLVPNGVAVHVFLVSSGVAFHVLVANGVVVRVLLVANGIHAHVHLVGHAAAVVIVIFVIVAIVVHVVAFDLIVTFTLLVIFVVVKRTSS</sequence>
<evidence type="ECO:0000313" key="3">
    <source>
        <dbReference type="EMBL" id="KAA0034474.1"/>
    </source>
</evidence>
<dbReference type="AlphaFoldDB" id="A0A5A7STD6"/>
<keyword evidence="2" id="KW-1133">Transmembrane helix</keyword>
<keyword evidence="2" id="KW-0812">Transmembrane</keyword>
<proteinExistence type="predicted"/>
<dbReference type="EMBL" id="SSTD01011999">
    <property type="protein sequence ID" value="TYK09027.1"/>
    <property type="molecule type" value="Genomic_DNA"/>
</dbReference>
<feature type="region of interest" description="Disordered" evidence="1">
    <location>
        <begin position="94"/>
        <end position="145"/>
    </location>
</feature>
<comment type="caution">
    <text evidence="3">The sequence shown here is derived from an EMBL/GenBank/DDBJ whole genome shotgun (WGS) entry which is preliminary data.</text>
</comment>
<evidence type="ECO:0000313" key="5">
    <source>
        <dbReference type="Proteomes" id="UP000321393"/>
    </source>
</evidence>
<accession>A0A5A7STD6</accession>
<name>A0A5A7STD6_CUCMM</name>
<feature type="compositionally biased region" description="Basic and acidic residues" evidence="1">
    <location>
        <begin position="1"/>
        <end position="11"/>
    </location>
</feature>
<feature type="compositionally biased region" description="Low complexity" evidence="1">
    <location>
        <begin position="94"/>
        <end position="109"/>
    </location>
</feature>
<reference evidence="5 6" key="1">
    <citation type="submission" date="2019-08" db="EMBL/GenBank/DDBJ databases">
        <title>Draft genome sequences of two oriental melons (Cucumis melo L. var makuwa).</title>
        <authorList>
            <person name="Kwon S.-Y."/>
        </authorList>
    </citation>
    <scope>NUCLEOTIDE SEQUENCE [LARGE SCALE GENOMIC DNA]</scope>
    <source>
        <strain evidence="6">cv. Chang Bougi</strain>
        <strain evidence="5">cv. SW 3</strain>
        <tissue evidence="3">Leaf</tissue>
    </source>
</reference>
<organism evidence="3 5">
    <name type="scientific">Cucumis melo var. makuwa</name>
    <name type="common">Oriental melon</name>
    <dbReference type="NCBI Taxonomy" id="1194695"/>
    <lineage>
        <taxon>Eukaryota</taxon>
        <taxon>Viridiplantae</taxon>
        <taxon>Streptophyta</taxon>
        <taxon>Embryophyta</taxon>
        <taxon>Tracheophyta</taxon>
        <taxon>Spermatophyta</taxon>
        <taxon>Magnoliopsida</taxon>
        <taxon>eudicotyledons</taxon>
        <taxon>Gunneridae</taxon>
        <taxon>Pentapetalae</taxon>
        <taxon>rosids</taxon>
        <taxon>fabids</taxon>
        <taxon>Cucurbitales</taxon>
        <taxon>Cucurbitaceae</taxon>
        <taxon>Benincaseae</taxon>
        <taxon>Cucumis</taxon>
    </lineage>
</organism>
<feature type="transmembrane region" description="Helical" evidence="2">
    <location>
        <begin position="464"/>
        <end position="489"/>
    </location>
</feature>
<gene>
    <name evidence="4" type="ORF">E5676_scaffold475G00130</name>
    <name evidence="3" type="ORF">E6C27_scaffold65G004850</name>
</gene>
<evidence type="ECO:0000256" key="1">
    <source>
        <dbReference type="SAM" id="MobiDB-lite"/>
    </source>
</evidence>
<feature type="transmembrane region" description="Helical" evidence="2">
    <location>
        <begin position="402"/>
        <end position="424"/>
    </location>
</feature>
<feature type="compositionally biased region" description="Polar residues" evidence="1">
    <location>
        <begin position="110"/>
        <end position="122"/>
    </location>
</feature>
<feature type="region of interest" description="Disordered" evidence="1">
    <location>
        <begin position="1"/>
        <end position="42"/>
    </location>
</feature>
<evidence type="ECO:0000313" key="4">
    <source>
        <dbReference type="EMBL" id="TYK09027.1"/>
    </source>
</evidence>
<dbReference type="EMBL" id="SSTE01020484">
    <property type="protein sequence ID" value="KAA0034474.1"/>
    <property type="molecule type" value="Genomic_DNA"/>
</dbReference>
<keyword evidence="2" id="KW-0472">Membrane</keyword>